<evidence type="ECO:0000313" key="3">
    <source>
        <dbReference type="Proteomes" id="UP000887578"/>
    </source>
</evidence>
<evidence type="ECO:0000313" key="4">
    <source>
        <dbReference type="WBParaSite" id="PDA_v2.g10428.t1"/>
    </source>
</evidence>
<reference evidence="4" key="1">
    <citation type="submission" date="2022-11" db="UniProtKB">
        <authorList>
            <consortium name="WormBaseParasite"/>
        </authorList>
    </citation>
    <scope>IDENTIFICATION</scope>
</reference>
<dbReference type="SMART" id="SM00042">
    <property type="entry name" value="CUB"/>
    <property type="match status" value="1"/>
</dbReference>
<dbReference type="SUPFAM" id="SSF49854">
    <property type="entry name" value="Spermadhesin, CUB domain"/>
    <property type="match status" value="1"/>
</dbReference>
<keyword evidence="3" id="KW-1185">Reference proteome</keyword>
<dbReference type="WBParaSite" id="PDA_v2.g10428.t1">
    <property type="protein sequence ID" value="PDA_v2.g10428.t1"/>
    <property type="gene ID" value="PDA_v2.g10428"/>
</dbReference>
<accession>A0A914NY92</accession>
<proteinExistence type="predicted"/>
<sequence length="118" mass="13587">MICPNSTEIKGITYWSNKTPNSTGYPNYAECWFNFSVPSKNQIKVTFLEYDLEENCDFLSHSDDNGEHFYANEQSITLQAQPNGYNNFSSFHFISDGSVQKLGFKISIETQGEWIFNE</sequence>
<evidence type="ECO:0000256" key="1">
    <source>
        <dbReference type="ARBA" id="ARBA00023157"/>
    </source>
</evidence>
<keyword evidence="1" id="KW-1015">Disulfide bond</keyword>
<dbReference type="InterPro" id="IPR035914">
    <property type="entry name" value="Sperma_CUB_dom_sf"/>
</dbReference>
<dbReference type="Proteomes" id="UP000887578">
    <property type="component" value="Unplaced"/>
</dbReference>
<feature type="domain" description="CUB" evidence="2">
    <location>
        <begin position="9"/>
        <end position="111"/>
    </location>
</feature>
<evidence type="ECO:0000259" key="2">
    <source>
        <dbReference type="SMART" id="SM00042"/>
    </source>
</evidence>
<dbReference type="InterPro" id="IPR000859">
    <property type="entry name" value="CUB_dom"/>
</dbReference>
<organism evidence="3 4">
    <name type="scientific">Panagrolaimus davidi</name>
    <dbReference type="NCBI Taxonomy" id="227884"/>
    <lineage>
        <taxon>Eukaryota</taxon>
        <taxon>Metazoa</taxon>
        <taxon>Ecdysozoa</taxon>
        <taxon>Nematoda</taxon>
        <taxon>Chromadorea</taxon>
        <taxon>Rhabditida</taxon>
        <taxon>Tylenchina</taxon>
        <taxon>Panagrolaimomorpha</taxon>
        <taxon>Panagrolaimoidea</taxon>
        <taxon>Panagrolaimidae</taxon>
        <taxon>Panagrolaimus</taxon>
    </lineage>
</organism>
<dbReference type="AlphaFoldDB" id="A0A914NY92"/>
<dbReference type="Gene3D" id="2.60.120.290">
    <property type="entry name" value="Spermadhesin, CUB domain"/>
    <property type="match status" value="1"/>
</dbReference>
<dbReference type="Pfam" id="PF00431">
    <property type="entry name" value="CUB"/>
    <property type="match status" value="1"/>
</dbReference>
<protein>
    <submittedName>
        <fullName evidence="4">CUB domain-containing protein</fullName>
    </submittedName>
</protein>
<name>A0A914NY92_9BILA</name>